<dbReference type="SUPFAM" id="SSF56349">
    <property type="entry name" value="DNA breaking-rejoining enzymes"/>
    <property type="match status" value="1"/>
</dbReference>
<evidence type="ECO:0000313" key="5">
    <source>
        <dbReference type="Proteomes" id="UP000316096"/>
    </source>
</evidence>
<feature type="region of interest" description="Disordered" evidence="2">
    <location>
        <begin position="332"/>
        <end position="363"/>
    </location>
</feature>
<comment type="caution">
    <text evidence="4">The sequence shown here is derived from an EMBL/GenBank/DDBJ whole genome shotgun (WGS) entry which is preliminary data.</text>
</comment>
<dbReference type="PANTHER" id="PTHR30349:SF81">
    <property type="entry name" value="TYROSINE RECOMBINASE XERC"/>
    <property type="match status" value="1"/>
</dbReference>
<evidence type="ECO:0000256" key="1">
    <source>
        <dbReference type="ARBA" id="ARBA00023172"/>
    </source>
</evidence>
<dbReference type="GO" id="GO:0003677">
    <property type="term" value="F:DNA binding"/>
    <property type="evidence" value="ECO:0007669"/>
    <property type="project" value="InterPro"/>
</dbReference>
<name>A0A543BTB8_9ACTN</name>
<proteinExistence type="predicted"/>
<evidence type="ECO:0000313" key="4">
    <source>
        <dbReference type="EMBL" id="TQL88083.1"/>
    </source>
</evidence>
<dbReference type="InterPro" id="IPR013762">
    <property type="entry name" value="Integrase-like_cat_sf"/>
</dbReference>
<feature type="region of interest" description="Disordered" evidence="2">
    <location>
        <begin position="1"/>
        <end position="50"/>
    </location>
</feature>
<dbReference type="Proteomes" id="UP000316096">
    <property type="component" value="Unassembled WGS sequence"/>
</dbReference>
<dbReference type="GO" id="GO:0006310">
    <property type="term" value="P:DNA recombination"/>
    <property type="evidence" value="ECO:0007669"/>
    <property type="project" value="UniProtKB-KW"/>
</dbReference>
<dbReference type="AlphaFoldDB" id="A0A543BTB8"/>
<keyword evidence="1" id="KW-0233">DNA recombination</keyword>
<organism evidence="4 5">
    <name type="scientific">Actinoallomurus bryophytorum</name>
    <dbReference type="NCBI Taxonomy" id="1490222"/>
    <lineage>
        <taxon>Bacteria</taxon>
        <taxon>Bacillati</taxon>
        <taxon>Actinomycetota</taxon>
        <taxon>Actinomycetes</taxon>
        <taxon>Streptosporangiales</taxon>
        <taxon>Thermomonosporaceae</taxon>
        <taxon>Actinoallomurus</taxon>
    </lineage>
</organism>
<dbReference type="InterPro" id="IPR002104">
    <property type="entry name" value="Integrase_catalytic"/>
</dbReference>
<dbReference type="InterPro" id="IPR011010">
    <property type="entry name" value="DNA_brk_join_enz"/>
</dbReference>
<dbReference type="RefSeq" id="WP_246122930.1">
    <property type="nucleotide sequence ID" value="NZ_VFOZ01000003.1"/>
</dbReference>
<feature type="domain" description="Tyr recombinase" evidence="3">
    <location>
        <begin position="170"/>
        <end position="358"/>
    </location>
</feature>
<accession>A0A543BTB8</accession>
<sequence>MTTHAGELSPGREPVARKGGASAAAPAVTGRTAGGERAVDGWGGPETPLLYDPERDPYRVYLDRLDSAGSRRTMRGCLDRIARIIAMDASVTGAGRPWWLLRYEHTTRIRAELRNRTGENGGPAYSPASVNKHLVALRQVLRECWRLGLMSAEDYQRAADLQSVEGSRLPRGHHLPGEALGAVLAVCAADTSPAGARDGALLAVLYTTGARRAEIAGLALADYDPSERSLRVRGKRGKERLVYVTVEAAARLDAWIAVRGRTPGALFPPISRGGRCRGTDGRLAHPTGQAIAGILTRRLEQAEVAPHTPHDFRRTFIGELLDAGVDLATAQQLAGHASPATTARYDRRPQRRRREAVDRLRLP</sequence>
<dbReference type="Pfam" id="PF00589">
    <property type="entry name" value="Phage_integrase"/>
    <property type="match status" value="1"/>
</dbReference>
<dbReference type="PANTHER" id="PTHR30349">
    <property type="entry name" value="PHAGE INTEGRASE-RELATED"/>
    <property type="match status" value="1"/>
</dbReference>
<gene>
    <name evidence="4" type="ORF">FB559_8697</name>
</gene>
<feature type="compositionally biased region" description="Low complexity" evidence="2">
    <location>
        <begin position="17"/>
        <end position="31"/>
    </location>
</feature>
<dbReference type="EMBL" id="VFOZ01000003">
    <property type="protein sequence ID" value="TQL88083.1"/>
    <property type="molecule type" value="Genomic_DNA"/>
</dbReference>
<dbReference type="InterPro" id="IPR050090">
    <property type="entry name" value="Tyrosine_recombinase_XerCD"/>
</dbReference>
<dbReference type="PROSITE" id="PS51898">
    <property type="entry name" value="TYR_RECOMBINASE"/>
    <property type="match status" value="1"/>
</dbReference>
<dbReference type="Gene3D" id="1.10.443.10">
    <property type="entry name" value="Intergrase catalytic core"/>
    <property type="match status" value="1"/>
</dbReference>
<reference evidence="4 5" key="1">
    <citation type="submission" date="2019-06" db="EMBL/GenBank/DDBJ databases">
        <title>Sequencing the genomes of 1000 actinobacteria strains.</title>
        <authorList>
            <person name="Klenk H.-P."/>
        </authorList>
    </citation>
    <scope>NUCLEOTIDE SEQUENCE [LARGE SCALE GENOMIC DNA]</scope>
    <source>
        <strain evidence="4 5">DSM 102200</strain>
    </source>
</reference>
<evidence type="ECO:0000256" key="2">
    <source>
        <dbReference type="SAM" id="MobiDB-lite"/>
    </source>
</evidence>
<evidence type="ECO:0000259" key="3">
    <source>
        <dbReference type="PROSITE" id="PS51898"/>
    </source>
</evidence>
<dbReference type="GO" id="GO:0015074">
    <property type="term" value="P:DNA integration"/>
    <property type="evidence" value="ECO:0007669"/>
    <property type="project" value="InterPro"/>
</dbReference>
<protein>
    <submittedName>
        <fullName evidence="4">Site-specific recombinase XerD</fullName>
    </submittedName>
</protein>
<keyword evidence="5" id="KW-1185">Reference proteome</keyword>